<organism evidence="1 2">
    <name type="scientific">Paenibacillus polysaccharolyticus</name>
    <dbReference type="NCBI Taxonomy" id="582692"/>
    <lineage>
        <taxon>Bacteria</taxon>
        <taxon>Bacillati</taxon>
        <taxon>Bacillota</taxon>
        <taxon>Bacilli</taxon>
        <taxon>Bacillales</taxon>
        <taxon>Paenibacillaceae</taxon>
        <taxon>Paenibacillus</taxon>
    </lineage>
</organism>
<name>A0A1G5BA02_9BACL</name>
<reference evidence="2" key="1">
    <citation type="submission" date="2016-10" db="EMBL/GenBank/DDBJ databases">
        <authorList>
            <person name="Varghese N."/>
            <person name="Submissions S."/>
        </authorList>
    </citation>
    <scope>NUCLEOTIDE SEQUENCE [LARGE SCALE GENOMIC DNA]</scope>
    <source>
        <strain evidence="2">BL9</strain>
    </source>
</reference>
<evidence type="ECO:0000313" key="1">
    <source>
        <dbReference type="EMBL" id="SCX87001.1"/>
    </source>
</evidence>
<sequence length="49" mass="5589">MSFLFGYMQFAEFDKDQCNMVGKYSSAKMDTRTVNKSISEKTGCINHAK</sequence>
<protein>
    <submittedName>
        <fullName evidence="1">Uncharacterized protein</fullName>
    </submittedName>
</protein>
<dbReference type="AlphaFoldDB" id="A0A1G5BA02"/>
<accession>A0A1G5BA02</accession>
<dbReference type="EMBL" id="FMVM01000001">
    <property type="protein sequence ID" value="SCX87001.1"/>
    <property type="molecule type" value="Genomic_DNA"/>
</dbReference>
<keyword evidence="2" id="KW-1185">Reference proteome</keyword>
<evidence type="ECO:0000313" key="2">
    <source>
        <dbReference type="Proteomes" id="UP000198538"/>
    </source>
</evidence>
<dbReference type="Proteomes" id="UP000198538">
    <property type="component" value="Unassembled WGS sequence"/>
</dbReference>
<proteinExistence type="predicted"/>
<gene>
    <name evidence="1" type="ORF">SAMN05720606_101287</name>
</gene>